<dbReference type="GO" id="GO:0005524">
    <property type="term" value="F:ATP binding"/>
    <property type="evidence" value="ECO:0007669"/>
    <property type="project" value="UniProtKB-KW"/>
</dbReference>
<dbReference type="InterPro" id="IPR004408">
    <property type="entry name" value="Biotin_CoA_COase_ligase"/>
</dbReference>
<gene>
    <name evidence="5" type="ORF">MNBD_GAMMA18-176</name>
</gene>
<proteinExistence type="inferred from homology"/>
<keyword evidence="2" id="KW-0547">Nucleotide-binding</keyword>
<dbReference type="Gene3D" id="2.30.30.100">
    <property type="match status" value="1"/>
</dbReference>
<dbReference type="NCBIfam" id="TIGR00121">
    <property type="entry name" value="birA_ligase"/>
    <property type="match status" value="1"/>
</dbReference>
<dbReference type="InterPro" id="IPR036388">
    <property type="entry name" value="WH-like_DNA-bd_sf"/>
</dbReference>
<dbReference type="PANTHER" id="PTHR12835">
    <property type="entry name" value="BIOTIN PROTEIN LIGASE"/>
    <property type="match status" value="1"/>
</dbReference>
<dbReference type="InterPro" id="IPR008988">
    <property type="entry name" value="Transcriptional_repressor_C"/>
</dbReference>
<dbReference type="HAMAP" id="MF_00978">
    <property type="entry name" value="Bifunct_BirA"/>
    <property type="match status" value="1"/>
</dbReference>
<dbReference type="GO" id="GO:0006355">
    <property type="term" value="P:regulation of DNA-templated transcription"/>
    <property type="evidence" value="ECO:0007669"/>
    <property type="project" value="InterPro"/>
</dbReference>
<dbReference type="PANTHER" id="PTHR12835:SF5">
    <property type="entry name" value="BIOTIN--PROTEIN LIGASE"/>
    <property type="match status" value="1"/>
</dbReference>
<dbReference type="NCBIfam" id="NF008847">
    <property type="entry name" value="PRK11886.1-2"/>
    <property type="match status" value="1"/>
</dbReference>
<protein>
    <submittedName>
        <fullName evidence="5">Biotin--protein ligase</fullName>
        <ecNumber evidence="5">6.3.4.9</ecNumber>
    </submittedName>
</protein>
<accession>A0A3B0ZJZ1</accession>
<dbReference type="Pfam" id="PF02237">
    <property type="entry name" value="BPL_C"/>
    <property type="match status" value="1"/>
</dbReference>
<evidence type="ECO:0000313" key="5">
    <source>
        <dbReference type="EMBL" id="VAW89420.1"/>
    </source>
</evidence>
<dbReference type="PROSITE" id="PS51733">
    <property type="entry name" value="BPL_LPL_CATALYTIC"/>
    <property type="match status" value="1"/>
</dbReference>
<dbReference type="InterPro" id="IPR045864">
    <property type="entry name" value="aa-tRNA-synth_II/BPL/LPL"/>
</dbReference>
<dbReference type="SUPFAM" id="SSF50037">
    <property type="entry name" value="C-terminal domain of transcriptional repressors"/>
    <property type="match status" value="1"/>
</dbReference>
<dbReference type="InterPro" id="IPR013196">
    <property type="entry name" value="HTH_11"/>
</dbReference>
<dbReference type="EC" id="6.3.4.9" evidence="5"/>
<reference evidence="5" key="1">
    <citation type="submission" date="2018-06" db="EMBL/GenBank/DDBJ databases">
        <authorList>
            <person name="Zhirakovskaya E."/>
        </authorList>
    </citation>
    <scope>NUCLEOTIDE SEQUENCE</scope>
</reference>
<dbReference type="AlphaFoldDB" id="A0A3B0ZJZ1"/>
<sequence>MVFSGYRCVIIIINDRIARLWFLIIFDMHDVALYILKQLSVDRFCSGNQLARELGLTRTAVWKSVHMLRAYGVDIYSLSGKGYRLGSDVELLDKDRIFDGLKEADLISNVKVLSSVGSTNHYLQRLASEGEPSGSVVFSEFQSEGRGRRGRRWTSPFAKNLYCSVLWRYSDTQYGISGLSLAIGIAVVTALEQMGISGVGLKWPNDLLCDGRKVAGILLEMSGDPNGAGYVVIGIGINVDMKGVSETGLITQPWADLVTLNDGSPLSRNGLAILLLQSINSILLKYQQSGLSQLIQRWNALDVMFGREVVLLGANEPLCGIAQGIDDSGALLLLNNDKICRIHSGEVSLRLAGNSGDLCS</sequence>
<dbReference type="InterPro" id="IPR036390">
    <property type="entry name" value="WH_DNA-bd_sf"/>
</dbReference>
<dbReference type="SUPFAM" id="SSF55681">
    <property type="entry name" value="Class II aaRS and biotin synthetases"/>
    <property type="match status" value="1"/>
</dbReference>
<dbReference type="EMBL" id="UOFP01000270">
    <property type="protein sequence ID" value="VAW89420.1"/>
    <property type="molecule type" value="Genomic_DNA"/>
</dbReference>
<keyword evidence="3" id="KW-0067">ATP-binding</keyword>
<dbReference type="InterPro" id="IPR030855">
    <property type="entry name" value="Bifunct_BirA"/>
</dbReference>
<dbReference type="GO" id="GO:0004077">
    <property type="term" value="F:biotin--[biotin carboxyl-carrier protein] ligase activity"/>
    <property type="evidence" value="ECO:0007669"/>
    <property type="project" value="UniProtKB-EC"/>
</dbReference>
<dbReference type="InterPro" id="IPR003142">
    <property type="entry name" value="BPL_C"/>
</dbReference>
<evidence type="ECO:0000256" key="1">
    <source>
        <dbReference type="ARBA" id="ARBA00022598"/>
    </source>
</evidence>
<evidence type="ECO:0000259" key="4">
    <source>
        <dbReference type="PROSITE" id="PS51733"/>
    </source>
</evidence>
<evidence type="ECO:0000256" key="2">
    <source>
        <dbReference type="ARBA" id="ARBA00022741"/>
    </source>
</evidence>
<dbReference type="GO" id="GO:0005737">
    <property type="term" value="C:cytoplasm"/>
    <property type="evidence" value="ECO:0007669"/>
    <property type="project" value="TreeGrafter"/>
</dbReference>
<keyword evidence="1 5" id="KW-0436">Ligase</keyword>
<feature type="domain" description="BPL/LPL catalytic" evidence="4">
    <location>
        <begin position="105"/>
        <end position="287"/>
    </location>
</feature>
<dbReference type="SUPFAM" id="SSF46785">
    <property type="entry name" value="Winged helix' DNA-binding domain"/>
    <property type="match status" value="1"/>
</dbReference>
<dbReference type="CDD" id="cd16442">
    <property type="entry name" value="BPL"/>
    <property type="match status" value="1"/>
</dbReference>
<dbReference type="Gene3D" id="1.10.10.10">
    <property type="entry name" value="Winged helix-like DNA-binding domain superfamily/Winged helix DNA-binding domain"/>
    <property type="match status" value="1"/>
</dbReference>
<dbReference type="Pfam" id="PF08279">
    <property type="entry name" value="HTH_11"/>
    <property type="match status" value="1"/>
</dbReference>
<dbReference type="InterPro" id="IPR004143">
    <property type="entry name" value="BPL_LPL_catalytic"/>
</dbReference>
<dbReference type="Pfam" id="PF03099">
    <property type="entry name" value="BPL_LplA_LipB"/>
    <property type="match status" value="1"/>
</dbReference>
<name>A0A3B0ZJZ1_9ZZZZ</name>
<organism evidence="5">
    <name type="scientific">hydrothermal vent metagenome</name>
    <dbReference type="NCBI Taxonomy" id="652676"/>
    <lineage>
        <taxon>unclassified sequences</taxon>
        <taxon>metagenomes</taxon>
        <taxon>ecological metagenomes</taxon>
    </lineage>
</organism>
<evidence type="ECO:0000256" key="3">
    <source>
        <dbReference type="ARBA" id="ARBA00022840"/>
    </source>
</evidence>
<dbReference type="Gene3D" id="3.30.930.10">
    <property type="entry name" value="Bira Bifunctional Protein, Domain 2"/>
    <property type="match status" value="1"/>
</dbReference>